<evidence type="ECO:0000313" key="1">
    <source>
        <dbReference type="EMBL" id="MST81585.1"/>
    </source>
</evidence>
<sequence length="153" mass="17303">MYVFHVNDEDYKVKFGYGVLYKSDLIDRVVNVTSDANNPAESVKNVIGLTAELLLAGLQKNYSDEFGYETDEEKEKQILKVCDLIDDYEDESEVDEETGQKIHDGFTLFRDLSGELEKNGFLSKILGETEEAAKKVNATVIPMDHKRAGRKKS</sequence>
<organism evidence="1 2">
    <name type="scientific">Bilifractor porci</name>
    <dbReference type="NCBI Taxonomy" id="2606636"/>
    <lineage>
        <taxon>Bacteria</taxon>
        <taxon>Bacillati</taxon>
        <taxon>Bacillota</taxon>
        <taxon>Clostridia</taxon>
        <taxon>Lachnospirales</taxon>
        <taxon>Lachnospiraceae</taxon>
        <taxon>Bilifractor</taxon>
    </lineage>
</organism>
<dbReference type="Proteomes" id="UP000466864">
    <property type="component" value="Unassembled WGS sequence"/>
</dbReference>
<name>A0A7X2P7C0_9FIRM</name>
<dbReference type="EMBL" id="VUMV01000002">
    <property type="protein sequence ID" value="MST81585.1"/>
    <property type="molecule type" value="Genomic_DNA"/>
</dbReference>
<protein>
    <submittedName>
        <fullName evidence="1">Uncharacterized protein</fullName>
    </submittedName>
</protein>
<dbReference type="AlphaFoldDB" id="A0A7X2P7C0"/>
<dbReference type="RefSeq" id="WP_154457388.1">
    <property type="nucleotide sequence ID" value="NZ_VUMV01000002.1"/>
</dbReference>
<comment type="caution">
    <text evidence="1">The sequence shown here is derived from an EMBL/GenBank/DDBJ whole genome shotgun (WGS) entry which is preliminary data.</text>
</comment>
<accession>A0A7X2P7C0</accession>
<proteinExistence type="predicted"/>
<evidence type="ECO:0000313" key="2">
    <source>
        <dbReference type="Proteomes" id="UP000466864"/>
    </source>
</evidence>
<reference evidence="1 2" key="1">
    <citation type="submission" date="2019-08" db="EMBL/GenBank/DDBJ databases">
        <title>In-depth cultivation of the pig gut microbiome towards novel bacterial diversity and tailored functional studies.</title>
        <authorList>
            <person name="Wylensek D."/>
            <person name="Hitch T.C.A."/>
            <person name="Clavel T."/>
        </authorList>
    </citation>
    <scope>NUCLEOTIDE SEQUENCE [LARGE SCALE GENOMIC DNA]</scope>
    <source>
        <strain evidence="1 2">Oil+RF-744-WCA-WT-13</strain>
    </source>
</reference>
<gene>
    <name evidence="1" type="ORF">FYJ60_04580</name>
</gene>
<keyword evidence="2" id="KW-1185">Reference proteome</keyword>